<dbReference type="NCBIfam" id="NF001138">
    <property type="entry name" value="PRK00143.1"/>
    <property type="match status" value="1"/>
</dbReference>
<dbReference type="SUPFAM" id="SSF52402">
    <property type="entry name" value="Adenine nucleotide alpha hydrolases-like"/>
    <property type="match status" value="1"/>
</dbReference>
<dbReference type="NCBIfam" id="TIGR00420">
    <property type="entry name" value="trmU"/>
    <property type="match status" value="1"/>
</dbReference>
<comment type="catalytic activity">
    <reaction evidence="8 9">
        <text>S-sulfanyl-L-cysteinyl-[protein] + uridine(34) in tRNA + AH2 + ATP = 2-thiouridine(34) in tRNA + L-cysteinyl-[protein] + A + AMP + diphosphate + H(+)</text>
        <dbReference type="Rhea" id="RHEA:47032"/>
        <dbReference type="Rhea" id="RHEA-COMP:10131"/>
        <dbReference type="Rhea" id="RHEA-COMP:11726"/>
        <dbReference type="Rhea" id="RHEA-COMP:11727"/>
        <dbReference type="Rhea" id="RHEA-COMP:11728"/>
        <dbReference type="ChEBI" id="CHEBI:13193"/>
        <dbReference type="ChEBI" id="CHEBI:15378"/>
        <dbReference type="ChEBI" id="CHEBI:17499"/>
        <dbReference type="ChEBI" id="CHEBI:29950"/>
        <dbReference type="ChEBI" id="CHEBI:30616"/>
        <dbReference type="ChEBI" id="CHEBI:33019"/>
        <dbReference type="ChEBI" id="CHEBI:61963"/>
        <dbReference type="ChEBI" id="CHEBI:65315"/>
        <dbReference type="ChEBI" id="CHEBI:87170"/>
        <dbReference type="ChEBI" id="CHEBI:456215"/>
        <dbReference type="EC" id="2.8.1.13"/>
    </reaction>
</comment>
<name>A0A410P2I3_VELA1</name>
<comment type="function">
    <text evidence="9">Catalyzes the 2-thiolation of uridine at the wobble position (U34) of tRNA, leading to the formation of s(2)U34.</text>
</comment>
<evidence type="ECO:0000256" key="6">
    <source>
        <dbReference type="ARBA" id="ARBA00022884"/>
    </source>
</evidence>
<dbReference type="Gene3D" id="3.40.50.620">
    <property type="entry name" value="HUPs"/>
    <property type="match status" value="1"/>
</dbReference>
<evidence type="ECO:0000313" key="13">
    <source>
        <dbReference type="Proteomes" id="UP000287243"/>
    </source>
</evidence>
<reference evidence="12 13" key="1">
    <citation type="submission" date="2017-01" db="EMBL/GenBank/DDBJ databases">
        <title>First insights into the biology of 'candidatus Vampirococcus archaeovorus'.</title>
        <authorList>
            <person name="Kizina J."/>
            <person name="Jordan S."/>
            <person name="Stueber K."/>
            <person name="Reinhardt R."/>
            <person name="Harder J."/>
        </authorList>
    </citation>
    <scope>NUCLEOTIDE SEQUENCE [LARGE SCALE GENOMIC DNA]</scope>
    <source>
        <strain evidence="12 13">LiM</strain>
    </source>
</reference>
<organism evidence="12 13">
    <name type="scientific">Velamenicoccus archaeovorus</name>
    <dbReference type="NCBI Taxonomy" id="1930593"/>
    <lineage>
        <taxon>Bacteria</taxon>
        <taxon>Pseudomonadati</taxon>
        <taxon>Candidatus Omnitrophota</taxon>
        <taxon>Candidatus Velamenicoccus</taxon>
    </lineage>
</organism>
<dbReference type="Pfam" id="PF20258">
    <property type="entry name" value="tRNA_Me_trans_C"/>
    <property type="match status" value="1"/>
</dbReference>
<evidence type="ECO:0000256" key="1">
    <source>
        <dbReference type="ARBA" id="ARBA00022555"/>
    </source>
</evidence>
<gene>
    <name evidence="9" type="primary">mnmA</name>
    <name evidence="12" type="ORF">BU251_00370</name>
</gene>
<keyword evidence="4 9" id="KW-0547">Nucleotide-binding</keyword>
<keyword evidence="9" id="KW-0963">Cytoplasm</keyword>
<dbReference type="GO" id="GO:0005737">
    <property type="term" value="C:cytoplasm"/>
    <property type="evidence" value="ECO:0007669"/>
    <property type="project" value="UniProtKB-SubCell"/>
</dbReference>
<dbReference type="GO" id="GO:0103016">
    <property type="term" value="F:tRNA-uridine 2-sulfurtransferase activity"/>
    <property type="evidence" value="ECO:0007669"/>
    <property type="project" value="UniProtKB-EC"/>
</dbReference>
<dbReference type="GO" id="GO:0002143">
    <property type="term" value="P:tRNA wobble position uridine thiolation"/>
    <property type="evidence" value="ECO:0007669"/>
    <property type="project" value="TreeGrafter"/>
</dbReference>
<dbReference type="PANTHER" id="PTHR11933:SF5">
    <property type="entry name" value="MITOCHONDRIAL TRNA-SPECIFIC 2-THIOURIDYLASE 1"/>
    <property type="match status" value="1"/>
</dbReference>
<keyword evidence="7" id="KW-1015">Disulfide bond</keyword>
<comment type="similarity">
    <text evidence="9">Belongs to the MnmA/TRMU family.</text>
</comment>
<proteinExistence type="inferred from homology"/>
<dbReference type="GO" id="GO:0005524">
    <property type="term" value="F:ATP binding"/>
    <property type="evidence" value="ECO:0007669"/>
    <property type="project" value="UniProtKB-KW"/>
</dbReference>
<dbReference type="KEGG" id="vai:BU251_00370"/>
<accession>A0A410P2I3</accession>
<dbReference type="OrthoDB" id="9800696at2"/>
<keyword evidence="1 9" id="KW-0820">tRNA-binding</keyword>
<dbReference type="InterPro" id="IPR046884">
    <property type="entry name" value="MnmA-like_central"/>
</dbReference>
<evidence type="ECO:0000313" key="12">
    <source>
        <dbReference type="EMBL" id="QAT16301.1"/>
    </source>
</evidence>
<feature type="active site" description="Nucleophile" evidence="9">
    <location>
        <position position="106"/>
    </location>
</feature>
<feature type="region of interest" description="Interaction with tRNA" evidence="9">
    <location>
        <begin position="152"/>
        <end position="154"/>
    </location>
</feature>
<dbReference type="CDD" id="cd01998">
    <property type="entry name" value="MnmA_TRMU-like"/>
    <property type="match status" value="1"/>
</dbReference>
<dbReference type="Pfam" id="PF03054">
    <property type="entry name" value="tRNA_Me_trans"/>
    <property type="match status" value="1"/>
</dbReference>
<dbReference type="Gene3D" id="2.30.30.280">
    <property type="entry name" value="Adenine nucleotide alpha hydrolases-like domains"/>
    <property type="match status" value="1"/>
</dbReference>
<comment type="caution">
    <text evidence="9">Lacks conserved residue(s) required for the propagation of feature annotation.</text>
</comment>
<keyword evidence="6 9" id="KW-0694">RNA-binding</keyword>
<evidence type="ECO:0000256" key="5">
    <source>
        <dbReference type="ARBA" id="ARBA00022840"/>
    </source>
</evidence>
<dbReference type="RefSeq" id="WP_128698935.1">
    <property type="nucleotide sequence ID" value="NZ_CP019384.1"/>
</dbReference>
<feature type="site" description="Interaction with tRNA" evidence="9">
    <location>
        <position position="131"/>
    </location>
</feature>
<protein>
    <recommendedName>
        <fullName evidence="9">tRNA-specific 2-thiouridylase MnmA</fullName>
        <ecNumber evidence="9">2.8.1.13</ecNumber>
    </recommendedName>
</protein>
<dbReference type="InterPro" id="IPR046885">
    <property type="entry name" value="MnmA-like_C"/>
</dbReference>
<dbReference type="Proteomes" id="UP000287243">
    <property type="component" value="Chromosome"/>
</dbReference>
<dbReference type="InterPro" id="IPR023382">
    <property type="entry name" value="MnmA-like_central_sf"/>
</dbReference>
<dbReference type="InterPro" id="IPR014729">
    <property type="entry name" value="Rossmann-like_a/b/a_fold"/>
</dbReference>
<keyword evidence="2 9" id="KW-0808">Transferase</keyword>
<dbReference type="Pfam" id="PF20259">
    <property type="entry name" value="tRNA_Me_trans_M"/>
    <property type="match status" value="1"/>
</dbReference>
<evidence type="ECO:0000256" key="8">
    <source>
        <dbReference type="ARBA" id="ARBA00051542"/>
    </source>
</evidence>
<keyword evidence="13" id="KW-1185">Reference proteome</keyword>
<evidence type="ECO:0000256" key="7">
    <source>
        <dbReference type="ARBA" id="ARBA00023157"/>
    </source>
</evidence>
<dbReference type="EMBL" id="CP019384">
    <property type="protein sequence ID" value="QAT16301.1"/>
    <property type="molecule type" value="Genomic_DNA"/>
</dbReference>
<feature type="binding site" evidence="9">
    <location>
        <position position="130"/>
    </location>
    <ligand>
        <name>ATP</name>
        <dbReference type="ChEBI" id="CHEBI:30616"/>
    </ligand>
</feature>
<dbReference type="AlphaFoldDB" id="A0A410P2I3"/>
<feature type="domain" description="tRNA-specific 2-thiouridylase MnmA-like central" evidence="11">
    <location>
        <begin position="211"/>
        <end position="275"/>
    </location>
</feature>
<evidence type="ECO:0000259" key="10">
    <source>
        <dbReference type="Pfam" id="PF20258"/>
    </source>
</evidence>
<dbReference type="FunFam" id="2.30.30.280:FF:000001">
    <property type="entry name" value="tRNA-specific 2-thiouridylase MnmA"/>
    <property type="match status" value="1"/>
</dbReference>
<dbReference type="InterPro" id="IPR004506">
    <property type="entry name" value="MnmA-like"/>
</dbReference>
<sequence>MSKKVMVAMSGGVDSSVAALILKEQGYDVVGVTMCFSLSRRQAEGPAGRRPACCGLEGIEDARRVARDIGIPHYVLNFARDMEETVVLDFVSEYLLGRTPNPCVRCNQYLKFGKLLQKSRALGMTKLATGHYARLEKEGRGYVLKKGVDPKKDQSYFLCLVRRKDLARVLFPLGRMTKEEVRRIALKRGLSVADKPGSQEICFVPGNDYRAFLRKRLNRACFRPGAITDMSGKVLGSHHGIFNYTVGQREGLGISASHPFYVVRLDEKENKVIVGPREALFSRGLTAVGPNWFCARCTQNFEKNKHVEAKIRYNQPQVPAKITRLTRTRLEVVFPEAQRAVTPGQFIVFYNNDLVLGGARIEQGKSDAS</sequence>
<evidence type="ECO:0000259" key="11">
    <source>
        <dbReference type="Pfam" id="PF20259"/>
    </source>
</evidence>
<feature type="region of interest" description="Interaction with tRNA" evidence="9">
    <location>
        <begin position="312"/>
        <end position="313"/>
    </location>
</feature>
<comment type="subcellular location">
    <subcellularLocation>
        <location evidence="9">Cytoplasm</location>
    </subcellularLocation>
</comment>
<feature type="domain" description="tRNA-specific 2-thiouridylase MnmA-like C-terminal" evidence="10">
    <location>
        <begin position="283"/>
        <end position="361"/>
    </location>
</feature>
<dbReference type="Gene3D" id="2.40.30.10">
    <property type="entry name" value="Translation factors"/>
    <property type="match status" value="1"/>
</dbReference>
<feature type="active site" description="Cysteine persulfide intermediate" evidence="9">
    <location>
        <position position="202"/>
    </location>
</feature>
<feature type="site" description="Interaction with tRNA" evidence="9">
    <location>
        <position position="345"/>
    </location>
</feature>
<feature type="binding site" evidence="9">
    <location>
        <begin position="8"/>
        <end position="15"/>
    </location>
    <ligand>
        <name>ATP</name>
        <dbReference type="ChEBI" id="CHEBI:30616"/>
    </ligand>
</feature>
<dbReference type="HAMAP" id="MF_00144">
    <property type="entry name" value="tRNA_thiouridyl_MnmA"/>
    <property type="match status" value="1"/>
</dbReference>
<keyword evidence="3 9" id="KW-0819">tRNA processing</keyword>
<dbReference type="EC" id="2.8.1.13" evidence="9"/>
<dbReference type="GO" id="GO:0000049">
    <property type="term" value="F:tRNA binding"/>
    <property type="evidence" value="ECO:0007669"/>
    <property type="project" value="UniProtKB-KW"/>
</dbReference>
<keyword evidence="5 9" id="KW-0067">ATP-binding</keyword>
<evidence type="ECO:0000256" key="2">
    <source>
        <dbReference type="ARBA" id="ARBA00022679"/>
    </source>
</evidence>
<dbReference type="PANTHER" id="PTHR11933">
    <property type="entry name" value="TRNA 5-METHYLAMINOMETHYL-2-THIOURIDYLATE -METHYLTRANSFERASE"/>
    <property type="match status" value="1"/>
</dbReference>
<evidence type="ECO:0000256" key="9">
    <source>
        <dbReference type="HAMAP-Rule" id="MF_00144"/>
    </source>
</evidence>
<evidence type="ECO:0000256" key="3">
    <source>
        <dbReference type="ARBA" id="ARBA00022694"/>
    </source>
</evidence>
<dbReference type="FunFam" id="3.40.50.620:FF:000115">
    <property type="entry name" value="tRNA-specific 2-thiouridylase MnmA"/>
    <property type="match status" value="1"/>
</dbReference>
<feature type="binding site" evidence="9">
    <location>
        <position position="34"/>
    </location>
    <ligand>
        <name>ATP</name>
        <dbReference type="ChEBI" id="CHEBI:30616"/>
    </ligand>
</feature>
<evidence type="ECO:0000256" key="4">
    <source>
        <dbReference type="ARBA" id="ARBA00022741"/>
    </source>
</evidence>